<proteinExistence type="predicted"/>
<sequence>MKFIKYLLTGIVFGIILSKAEVISWYRIYEMFRFESFHMFGVIGSAVVVGAILLLMIKKVGAKDIDGQLMQLKPKENGFKALLFGGVIFGLGWAMTGACPGPMFIIVGYGTPVFLVVILSATLGAFLYGALRKYLPH</sequence>
<dbReference type="InterPro" id="IPR007272">
    <property type="entry name" value="Sulf_transp_TsuA/YedE"/>
</dbReference>
<feature type="transmembrane region" description="Helical" evidence="1">
    <location>
        <begin position="36"/>
        <end position="57"/>
    </location>
</feature>
<dbReference type="RefSeq" id="WP_262311534.1">
    <property type="nucleotide sequence ID" value="NZ_CP106679.1"/>
</dbReference>
<gene>
    <name evidence="2" type="ORF">N6H18_09145</name>
</gene>
<keyword evidence="1" id="KW-1133">Transmembrane helix</keyword>
<organism evidence="2 3">
    <name type="scientific">Reichenbachiella agarivorans</name>
    <dbReference type="NCBI Taxonomy" id="2979464"/>
    <lineage>
        <taxon>Bacteria</taxon>
        <taxon>Pseudomonadati</taxon>
        <taxon>Bacteroidota</taxon>
        <taxon>Cytophagia</taxon>
        <taxon>Cytophagales</taxon>
        <taxon>Reichenbachiellaceae</taxon>
        <taxon>Reichenbachiella</taxon>
    </lineage>
</organism>
<dbReference type="Pfam" id="PF04143">
    <property type="entry name" value="Sulf_transp"/>
    <property type="match status" value="1"/>
</dbReference>
<feature type="transmembrane region" description="Helical" evidence="1">
    <location>
        <begin position="78"/>
        <end position="98"/>
    </location>
</feature>
<accession>A0ABY6CXI5</accession>
<evidence type="ECO:0000256" key="1">
    <source>
        <dbReference type="SAM" id="Phobius"/>
    </source>
</evidence>
<dbReference type="Proteomes" id="UP001065174">
    <property type="component" value="Chromosome"/>
</dbReference>
<keyword evidence="1" id="KW-0472">Membrane</keyword>
<keyword evidence="3" id="KW-1185">Reference proteome</keyword>
<feature type="transmembrane region" description="Helical" evidence="1">
    <location>
        <begin position="104"/>
        <end position="131"/>
    </location>
</feature>
<protein>
    <submittedName>
        <fullName evidence="2">YeeE/YedE family protein</fullName>
    </submittedName>
</protein>
<reference evidence="2" key="1">
    <citation type="submission" date="2022-09" db="EMBL/GenBank/DDBJ databases">
        <title>Comparative genomics and taxonomic characterization of three novel marine species of genus Reichenbachiella exhibiting antioxidant and polysaccharide degradation activities.</title>
        <authorList>
            <person name="Muhammad N."/>
            <person name="Lee Y.-J."/>
            <person name="Ko J."/>
            <person name="Kim S.-G."/>
        </authorList>
    </citation>
    <scope>NUCLEOTIDE SEQUENCE</scope>
    <source>
        <strain evidence="2">BKB1-1</strain>
    </source>
</reference>
<evidence type="ECO:0000313" key="3">
    <source>
        <dbReference type="Proteomes" id="UP001065174"/>
    </source>
</evidence>
<evidence type="ECO:0000313" key="2">
    <source>
        <dbReference type="EMBL" id="UXP34108.1"/>
    </source>
</evidence>
<name>A0ABY6CXI5_9BACT</name>
<dbReference type="EMBL" id="CP106679">
    <property type="protein sequence ID" value="UXP34108.1"/>
    <property type="molecule type" value="Genomic_DNA"/>
</dbReference>
<keyword evidence="1" id="KW-0812">Transmembrane</keyword>